<comment type="function">
    <text evidence="7">Ferredoxins are iron-sulfur proteins that transfer electrons in a wide variety of metabolic reactions.</text>
</comment>
<evidence type="ECO:0000313" key="10">
    <source>
        <dbReference type="EMBL" id="XAT64134.1"/>
    </source>
</evidence>
<dbReference type="EMBL" id="CP087714">
    <property type="protein sequence ID" value="XAT64134.1"/>
    <property type="molecule type" value="Genomic_DNA"/>
</dbReference>
<keyword evidence="2 7" id="KW-0813">Transport</keyword>
<sequence length="60" mass="6295">MKVVIDESTCTGCGTCESICPEVFQLGDDGLAHVVGECEGLEECCQEAADNCPVEAITIE</sequence>
<evidence type="ECO:0000256" key="7">
    <source>
        <dbReference type="RuleBase" id="RU368020"/>
    </source>
</evidence>
<dbReference type="Proteomes" id="UP000030624">
    <property type="component" value="Chromosome"/>
</dbReference>
<dbReference type="InterPro" id="IPR017896">
    <property type="entry name" value="4Fe4S_Fe-S-bd"/>
</dbReference>
<evidence type="ECO:0000256" key="2">
    <source>
        <dbReference type="ARBA" id="ARBA00022448"/>
    </source>
</evidence>
<name>A0A0A7GFN6_GEOAI</name>
<protein>
    <recommendedName>
        <fullName evidence="7">Ferredoxin</fullName>
    </recommendedName>
</protein>
<dbReference type="GO" id="GO:0009055">
    <property type="term" value="F:electron transfer activity"/>
    <property type="evidence" value="ECO:0007669"/>
    <property type="project" value="UniProtKB-UniRule"/>
</dbReference>
<dbReference type="PROSITE" id="PS00198">
    <property type="entry name" value="4FE4S_FER_1"/>
    <property type="match status" value="1"/>
</dbReference>
<evidence type="ECO:0000256" key="1">
    <source>
        <dbReference type="ARBA" id="ARBA00001966"/>
    </source>
</evidence>
<evidence type="ECO:0000259" key="8">
    <source>
        <dbReference type="PROSITE" id="PS51379"/>
    </source>
</evidence>
<dbReference type="RefSeq" id="WP_048093838.1">
    <property type="nucleotide sequence ID" value="NZ_CP087714.1"/>
</dbReference>
<evidence type="ECO:0000313" key="12">
    <source>
        <dbReference type="Proteomes" id="UP001492541"/>
    </source>
</evidence>
<keyword evidence="5 7" id="KW-0408">Iron</keyword>
<evidence type="ECO:0000256" key="4">
    <source>
        <dbReference type="ARBA" id="ARBA00022982"/>
    </source>
</evidence>
<comment type="cofactor">
    <cofactor evidence="1">
        <name>[4Fe-4S] cluster</name>
        <dbReference type="ChEBI" id="CHEBI:49883"/>
    </cofactor>
</comment>
<keyword evidence="12" id="KW-1185">Reference proteome</keyword>
<dbReference type="eggNOG" id="arCOG00349">
    <property type="taxonomic scope" value="Archaea"/>
</dbReference>
<dbReference type="GO" id="GO:0051536">
    <property type="term" value="F:iron-sulfur cluster binding"/>
    <property type="evidence" value="ECO:0007669"/>
    <property type="project" value="UniProtKB-KW"/>
</dbReference>
<dbReference type="InterPro" id="IPR051269">
    <property type="entry name" value="Fe-S_cluster_ET"/>
</dbReference>
<accession>A0A0A7GFN6</accession>
<keyword evidence="6 7" id="KW-0411">Iron-sulfur</keyword>
<dbReference type="Pfam" id="PF13370">
    <property type="entry name" value="Fer4_13"/>
    <property type="match status" value="1"/>
</dbReference>
<dbReference type="Gene3D" id="3.30.70.20">
    <property type="match status" value="1"/>
</dbReference>
<dbReference type="PROSITE" id="PS51379">
    <property type="entry name" value="4FE4S_FER_2"/>
    <property type="match status" value="1"/>
</dbReference>
<dbReference type="AlphaFoldDB" id="A0A0A7GFN6"/>
<dbReference type="STRING" id="565033.GACE_1806"/>
<evidence type="ECO:0000313" key="11">
    <source>
        <dbReference type="Proteomes" id="UP000030624"/>
    </source>
</evidence>
<dbReference type="PANTHER" id="PTHR36923:SF3">
    <property type="entry name" value="FERREDOXIN"/>
    <property type="match status" value="1"/>
</dbReference>
<evidence type="ECO:0000256" key="5">
    <source>
        <dbReference type="ARBA" id="ARBA00023004"/>
    </source>
</evidence>
<dbReference type="GeneID" id="90448388"/>
<evidence type="ECO:0000256" key="6">
    <source>
        <dbReference type="ARBA" id="ARBA00023014"/>
    </source>
</evidence>
<dbReference type="InterPro" id="IPR001080">
    <property type="entry name" value="3Fe4S_ferredoxin"/>
</dbReference>
<feature type="domain" description="4Fe-4S ferredoxin-type" evidence="8">
    <location>
        <begin position="1"/>
        <end position="29"/>
    </location>
</feature>
<gene>
    <name evidence="9" type="ORF">GACE_1806</name>
    <name evidence="10" type="ORF">LPQ35_01845</name>
</gene>
<keyword evidence="3 7" id="KW-0479">Metal-binding</keyword>
<dbReference type="PANTHER" id="PTHR36923">
    <property type="entry name" value="FERREDOXIN"/>
    <property type="match status" value="1"/>
</dbReference>
<dbReference type="Proteomes" id="UP001492541">
    <property type="component" value="Chromosome"/>
</dbReference>
<dbReference type="KEGG" id="gac:GACE_1806"/>
<evidence type="ECO:0000313" key="9">
    <source>
        <dbReference type="EMBL" id="AIY90834.1"/>
    </source>
</evidence>
<keyword evidence="4 7" id="KW-0249">Electron transport</keyword>
<proteinExistence type="predicted"/>
<organism evidence="9 11">
    <name type="scientific">Geoglobus acetivorans</name>
    <dbReference type="NCBI Taxonomy" id="565033"/>
    <lineage>
        <taxon>Archaea</taxon>
        <taxon>Methanobacteriati</taxon>
        <taxon>Methanobacteriota</taxon>
        <taxon>Archaeoglobi</taxon>
        <taxon>Archaeoglobales</taxon>
        <taxon>Archaeoglobaceae</taxon>
        <taxon>Geoglobus</taxon>
    </lineage>
</organism>
<dbReference type="EMBL" id="CP009552">
    <property type="protein sequence ID" value="AIY90834.1"/>
    <property type="molecule type" value="Genomic_DNA"/>
</dbReference>
<dbReference type="SUPFAM" id="SSF54862">
    <property type="entry name" value="4Fe-4S ferredoxins"/>
    <property type="match status" value="1"/>
</dbReference>
<reference evidence="10 12" key="2">
    <citation type="submission" date="2021-11" db="EMBL/GenBank/DDBJ databases">
        <title>Whole genome of Geoglobus acetivorans.</title>
        <authorList>
            <person name="Liu D."/>
        </authorList>
    </citation>
    <scope>NUCLEOTIDE SEQUENCE [LARGE SCALE GENOMIC DNA]</scope>
    <source>
        <strain evidence="10 12">SBH6</strain>
    </source>
</reference>
<dbReference type="HOGENOM" id="CLU_139698_6_4_2"/>
<reference evidence="9 11" key="1">
    <citation type="journal article" date="2015" name="Appl. Environ. Microbiol.">
        <title>The Geoglobus acetivorans genome: Fe(III) reduction, acetate utilization, autotrophic growth, and degradation of aromatic compounds in a hyperthermophilic archaeon.</title>
        <authorList>
            <person name="Mardanov A.V."/>
            <person name="Slododkina G.B."/>
            <person name="Slobodkin A.I."/>
            <person name="Beletsky A.V."/>
            <person name="Gavrilov S.N."/>
            <person name="Kublanov I.V."/>
            <person name="Bonch-Osmolovskaya E.A."/>
            <person name="Skryabin K.G."/>
            <person name="Ravin N.V."/>
        </authorList>
    </citation>
    <scope>NUCLEOTIDE SEQUENCE [LARGE SCALE GENOMIC DNA]</scope>
    <source>
        <strain evidence="9 11">SBH6</strain>
    </source>
</reference>
<evidence type="ECO:0000256" key="3">
    <source>
        <dbReference type="ARBA" id="ARBA00022723"/>
    </source>
</evidence>
<dbReference type="GO" id="GO:0016491">
    <property type="term" value="F:oxidoreductase activity"/>
    <property type="evidence" value="ECO:0007669"/>
    <property type="project" value="UniProtKB-ARBA"/>
</dbReference>
<dbReference type="InterPro" id="IPR017900">
    <property type="entry name" value="4Fe4S_Fe_S_CS"/>
</dbReference>
<dbReference type="GO" id="GO:0005506">
    <property type="term" value="F:iron ion binding"/>
    <property type="evidence" value="ECO:0007669"/>
    <property type="project" value="UniProtKB-UniRule"/>
</dbReference>
<dbReference type="PRINTS" id="PR00352">
    <property type="entry name" value="3FE4SFRDOXIN"/>
</dbReference>